<accession>A0A097IJL0</accession>
<dbReference type="Proteomes" id="UP000029914">
    <property type="component" value="Chromosome"/>
</dbReference>
<organism evidence="2 3">
    <name type="scientific">Corynebacterium doosanense CAU 212 = DSM 45436</name>
    <dbReference type="NCBI Taxonomy" id="558173"/>
    <lineage>
        <taxon>Bacteria</taxon>
        <taxon>Bacillati</taxon>
        <taxon>Actinomycetota</taxon>
        <taxon>Actinomycetes</taxon>
        <taxon>Mycobacteriales</taxon>
        <taxon>Corynebacteriaceae</taxon>
        <taxon>Corynebacterium</taxon>
    </lineage>
</organism>
<name>A0A097IJL0_9CORY</name>
<dbReference type="HOGENOM" id="CLU_952219_0_0_11"/>
<sequence length="292" mass="31734">MSISPSEPRTPRLEDQAALPTAIAGDSAQLLTLTDTEVFYPDPAPATSSRVVKRDRPRWRAAGWVAYPVVVLALVVSGVLLTSYGVDDLANQQTATDTPRTVADPPPPPSEAQQVDAARFDPGMVTISSTGIGDTGVRIVGELTDVALANPNTFSEHIAGVLTDACVNNLHLTTSDNLLVDFWGFCFASLPPEAISESLTYAVDNDVTSLSFQTFPAQENQRRISYVWQVSDPAEYDRIVESWEDIDRPRGVDHVLFSIYGTDAISDRMTYADLTEDGLKVQQADEKSGEEN</sequence>
<keyword evidence="3" id="KW-1185">Reference proteome</keyword>
<dbReference type="EMBL" id="CP006764">
    <property type="protein sequence ID" value="AIT62304.1"/>
    <property type="molecule type" value="Genomic_DNA"/>
</dbReference>
<feature type="transmembrane region" description="Helical" evidence="1">
    <location>
        <begin position="64"/>
        <end position="86"/>
    </location>
</feature>
<evidence type="ECO:0000313" key="3">
    <source>
        <dbReference type="Proteomes" id="UP000029914"/>
    </source>
</evidence>
<dbReference type="RefSeq" id="WP_018020806.1">
    <property type="nucleotide sequence ID" value="NZ_AQUX01000001.1"/>
</dbReference>
<evidence type="ECO:0000313" key="2">
    <source>
        <dbReference type="EMBL" id="AIT62304.1"/>
    </source>
</evidence>
<dbReference type="AlphaFoldDB" id="A0A097IJL0"/>
<proteinExistence type="predicted"/>
<keyword evidence="1" id="KW-0812">Transmembrane</keyword>
<gene>
    <name evidence="2" type="ORF">CDOO_09730</name>
</gene>
<keyword evidence="1" id="KW-1133">Transmembrane helix</keyword>
<dbReference type="eggNOG" id="ENOG5032BDB">
    <property type="taxonomic scope" value="Bacteria"/>
</dbReference>
<dbReference type="KEGG" id="cdo:CDOO_09730"/>
<protein>
    <submittedName>
        <fullName evidence="2">Uncharacterized protein</fullName>
    </submittedName>
</protein>
<evidence type="ECO:0000256" key="1">
    <source>
        <dbReference type="SAM" id="Phobius"/>
    </source>
</evidence>
<keyword evidence="1" id="KW-0472">Membrane</keyword>
<reference evidence="2 3" key="1">
    <citation type="submission" date="2013-09" db="EMBL/GenBank/DDBJ databases">
        <title>Complete genome sequence of Corynebacterium doosanense CAU 212(T) (=DSM 45436(T)), isolated from activated sludge.</title>
        <authorList>
            <person name="Schaffert L."/>
            <person name="Albersmeier A."/>
            <person name="Kalinowski J."/>
            <person name="Ruckert C."/>
        </authorList>
    </citation>
    <scope>NUCLEOTIDE SEQUENCE [LARGE SCALE GENOMIC DNA]</scope>
    <source>
        <strain evidence="2 3">CAU 212</strain>
    </source>
</reference>
<dbReference type="OrthoDB" id="4406142at2"/>